<keyword evidence="1" id="KW-0472">Membrane</keyword>
<evidence type="ECO:0000256" key="1">
    <source>
        <dbReference type="SAM" id="Phobius"/>
    </source>
</evidence>
<reference evidence="2" key="2">
    <citation type="submission" date="2017-12" db="EMBL/GenBank/DDBJ databases">
        <title>Coralsnake Venomics: Analyses of Venom Gland Transcriptomes and Proteomes of Six Brazilian Taxa.</title>
        <authorList>
            <person name="Aird S.D."/>
            <person name="Jorge da Silva N."/>
            <person name="Qiu L."/>
            <person name="Villar-Briones A."/>
            <person name="Aparecida-Saddi V."/>
            <person name="Campos-Telles M.P."/>
            <person name="Grau M."/>
            <person name="Mikheyev A.S."/>
        </authorList>
    </citation>
    <scope>NUCLEOTIDE SEQUENCE</scope>
    <source>
        <tissue evidence="2">Venom_gland</tissue>
    </source>
</reference>
<feature type="transmembrane region" description="Helical" evidence="1">
    <location>
        <begin position="87"/>
        <end position="106"/>
    </location>
</feature>
<dbReference type="AlphaFoldDB" id="A0A2H6MXC7"/>
<evidence type="ECO:0000313" key="2">
    <source>
        <dbReference type="EMBL" id="LAA19784.1"/>
    </source>
</evidence>
<organism evidence="2">
    <name type="scientific">Micrurus carvalhoi</name>
    <dbReference type="NCBI Taxonomy" id="3147026"/>
    <lineage>
        <taxon>Eukaryota</taxon>
        <taxon>Metazoa</taxon>
        <taxon>Chordata</taxon>
        <taxon>Craniata</taxon>
        <taxon>Vertebrata</taxon>
        <taxon>Euteleostomi</taxon>
        <taxon>Lepidosauria</taxon>
        <taxon>Squamata</taxon>
        <taxon>Bifurcata</taxon>
        <taxon>Unidentata</taxon>
        <taxon>Episquamata</taxon>
        <taxon>Toxicofera</taxon>
        <taxon>Serpentes</taxon>
        <taxon>Colubroidea</taxon>
        <taxon>Elapidae</taxon>
        <taxon>Elapinae</taxon>
        <taxon>Micrurus</taxon>
    </lineage>
</organism>
<evidence type="ECO:0008006" key="3">
    <source>
        <dbReference type="Google" id="ProtNLM"/>
    </source>
</evidence>
<protein>
    <recommendedName>
        <fullName evidence="3">Transmembrane protein</fullName>
    </recommendedName>
</protein>
<keyword evidence="1" id="KW-0812">Transmembrane</keyword>
<dbReference type="EMBL" id="IACI01011854">
    <property type="protein sequence ID" value="LAA19784.1"/>
    <property type="molecule type" value="Transcribed_RNA"/>
</dbReference>
<reference evidence="2" key="1">
    <citation type="submission" date="2017-07" db="EMBL/GenBank/DDBJ databases">
        <authorList>
            <person name="Mikheyev A."/>
            <person name="Grau M."/>
        </authorList>
    </citation>
    <scope>NUCLEOTIDE SEQUENCE</scope>
    <source>
        <tissue evidence="2">Venom_gland</tissue>
    </source>
</reference>
<proteinExistence type="predicted"/>
<name>A0A2H6MXC7_9SAUR</name>
<sequence length="107" mass="12316">MFFCCVERWINGISDLDSPLGPQFSKVHRSMSSIQVCWLVFNVVIVMVRWGRLKKASWLKKVISVFDFFGGDWWVIMRWSFDMVIPISVAINAESLIVLGIVVSVVF</sequence>
<accession>A0A2H6MXC7</accession>
<feature type="transmembrane region" description="Helical" evidence="1">
    <location>
        <begin position="32"/>
        <end position="50"/>
    </location>
</feature>
<keyword evidence="1" id="KW-1133">Transmembrane helix</keyword>